<proteinExistence type="predicted"/>
<comment type="caution">
    <text evidence="1">The sequence shown here is derived from an EMBL/GenBank/DDBJ whole genome shotgun (WGS) entry which is preliminary data.</text>
</comment>
<evidence type="ECO:0000313" key="1">
    <source>
        <dbReference type="EMBL" id="KAK3606904.1"/>
    </source>
</evidence>
<gene>
    <name evidence="1" type="ORF">CHS0354_018499</name>
</gene>
<reference evidence="1" key="2">
    <citation type="journal article" date="2021" name="Genome Biol. Evol.">
        <title>Developing a high-quality reference genome for a parasitic bivalve with doubly uniparental inheritance (Bivalvia: Unionida).</title>
        <authorList>
            <person name="Smith C.H."/>
        </authorList>
    </citation>
    <scope>NUCLEOTIDE SEQUENCE</scope>
    <source>
        <strain evidence="1">CHS0354</strain>
        <tissue evidence="1">Mantle</tissue>
    </source>
</reference>
<protein>
    <recommendedName>
        <fullName evidence="3">M48 family peptidase</fullName>
    </recommendedName>
</protein>
<dbReference type="EMBL" id="JAEAOA010001141">
    <property type="protein sequence ID" value="KAK3606904.1"/>
    <property type="molecule type" value="Genomic_DNA"/>
</dbReference>
<accession>A0AAE0TBP0</accession>
<keyword evidence="2" id="KW-1185">Reference proteome</keyword>
<evidence type="ECO:0000313" key="2">
    <source>
        <dbReference type="Proteomes" id="UP001195483"/>
    </source>
</evidence>
<name>A0AAE0TBP0_9BIVA</name>
<dbReference type="Proteomes" id="UP001195483">
    <property type="component" value="Unassembled WGS sequence"/>
</dbReference>
<reference evidence="1" key="1">
    <citation type="journal article" date="2021" name="Genome Biol. Evol.">
        <title>A High-Quality Reference Genome for a Parasitic Bivalve with Doubly Uniparental Inheritance (Bivalvia: Unionida).</title>
        <authorList>
            <person name="Smith C.H."/>
        </authorList>
    </citation>
    <scope>NUCLEOTIDE SEQUENCE</scope>
    <source>
        <strain evidence="1">CHS0354</strain>
    </source>
</reference>
<sequence>MQRFSFTRYALTLRKALLNGLTLEDMLKYKSLHDEVVRSIGRLTVRSDTAAQFALAFIRGVNITSERFLKKQGQHKDRFPWKQAFEDLIKELSLCGSISGMENIRNYYRTSVLPSWFPDYPDDMVTGPRVQAYIGVFEYLLLHGGITRLFRNMEVLQRLNSSQVTFSYHVQSYIWKRITVRGKQSYLLNIALAALPPADTVRMIQHLTAGQDIRELTGHPETTEFYRLTAPRSRNMRAGRGVFRDLDEVLYHIKNKYLPDLTPPRICWGNTYSVRLLGAYRPTHDTITMSPVFDLPRIPDEFIEFIVYHELLHKQLGTVHVNGRAYSHTPEFRRMESRFPQADGIDRRISEMMAHPDLFFKNLG</sequence>
<organism evidence="1 2">
    <name type="scientific">Potamilus streckersoni</name>
    <dbReference type="NCBI Taxonomy" id="2493646"/>
    <lineage>
        <taxon>Eukaryota</taxon>
        <taxon>Metazoa</taxon>
        <taxon>Spiralia</taxon>
        <taxon>Lophotrochozoa</taxon>
        <taxon>Mollusca</taxon>
        <taxon>Bivalvia</taxon>
        <taxon>Autobranchia</taxon>
        <taxon>Heteroconchia</taxon>
        <taxon>Palaeoheterodonta</taxon>
        <taxon>Unionida</taxon>
        <taxon>Unionoidea</taxon>
        <taxon>Unionidae</taxon>
        <taxon>Ambleminae</taxon>
        <taxon>Lampsilini</taxon>
        <taxon>Potamilus</taxon>
    </lineage>
</organism>
<reference evidence="1" key="3">
    <citation type="submission" date="2023-05" db="EMBL/GenBank/DDBJ databases">
        <authorList>
            <person name="Smith C.H."/>
        </authorList>
    </citation>
    <scope>NUCLEOTIDE SEQUENCE</scope>
    <source>
        <strain evidence="1">CHS0354</strain>
        <tissue evidence="1">Mantle</tissue>
    </source>
</reference>
<dbReference type="AlphaFoldDB" id="A0AAE0TBP0"/>
<evidence type="ECO:0008006" key="3">
    <source>
        <dbReference type="Google" id="ProtNLM"/>
    </source>
</evidence>